<gene>
    <name evidence="1" type="ORF">DERYTH_LOCUS786</name>
</gene>
<name>A0A9N8YZM3_9GLOM</name>
<comment type="caution">
    <text evidence="1">The sequence shown here is derived from an EMBL/GenBank/DDBJ whole genome shotgun (WGS) entry which is preliminary data.</text>
</comment>
<evidence type="ECO:0000313" key="1">
    <source>
        <dbReference type="EMBL" id="CAG8456352.1"/>
    </source>
</evidence>
<accession>A0A9N8YZM3</accession>
<evidence type="ECO:0000313" key="2">
    <source>
        <dbReference type="Proteomes" id="UP000789405"/>
    </source>
</evidence>
<reference evidence="1" key="1">
    <citation type="submission" date="2021-06" db="EMBL/GenBank/DDBJ databases">
        <authorList>
            <person name="Kallberg Y."/>
            <person name="Tangrot J."/>
            <person name="Rosling A."/>
        </authorList>
    </citation>
    <scope>NUCLEOTIDE SEQUENCE</scope>
    <source>
        <strain evidence="1">MA453B</strain>
    </source>
</reference>
<dbReference type="AlphaFoldDB" id="A0A9N8YZM3"/>
<keyword evidence="2" id="KW-1185">Reference proteome</keyword>
<sequence length="43" mass="4997">APNRTNFNLKSPNENKPNLNLKKANLIKTDKKTSDGKNQYFQY</sequence>
<organism evidence="1 2">
    <name type="scientific">Dentiscutata erythropus</name>
    <dbReference type="NCBI Taxonomy" id="1348616"/>
    <lineage>
        <taxon>Eukaryota</taxon>
        <taxon>Fungi</taxon>
        <taxon>Fungi incertae sedis</taxon>
        <taxon>Mucoromycota</taxon>
        <taxon>Glomeromycotina</taxon>
        <taxon>Glomeromycetes</taxon>
        <taxon>Diversisporales</taxon>
        <taxon>Gigasporaceae</taxon>
        <taxon>Dentiscutata</taxon>
    </lineage>
</organism>
<feature type="non-terminal residue" evidence="1">
    <location>
        <position position="1"/>
    </location>
</feature>
<protein>
    <submittedName>
        <fullName evidence="1">13928_t:CDS:1</fullName>
    </submittedName>
</protein>
<dbReference type="EMBL" id="CAJVPY010000185">
    <property type="protein sequence ID" value="CAG8456352.1"/>
    <property type="molecule type" value="Genomic_DNA"/>
</dbReference>
<dbReference type="Proteomes" id="UP000789405">
    <property type="component" value="Unassembled WGS sequence"/>
</dbReference>
<proteinExistence type="predicted"/>